<dbReference type="SFLD" id="SFLDS00003">
    <property type="entry name" value="Haloacid_Dehalogenase"/>
    <property type="match status" value="1"/>
</dbReference>
<gene>
    <name evidence="1" type="ORF">SS50377_17967</name>
    <name evidence="2" type="ORF">SS50377_21466</name>
</gene>
<dbReference type="InterPro" id="IPR023214">
    <property type="entry name" value="HAD_sf"/>
</dbReference>
<dbReference type="GO" id="GO:0016791">
    <property type="term" value="F:phosphatase activity"/>
    <property type="evidence" value="ECO:0007669"/>
    <property type="project" value="TreeGrafter"/>
</dbReference>
<evidence type="ECO:0000313" key="3">
    <source>
        <dbReference type="Proteomes" id="UP000018208"/>
    </source>
</evidence>
<dbReference type="OrthoDB" id="40579at2759"/>
<reference evidence="2" key="2">
    <citation type="submission" date="2020-12" db="EMBL/GenBank/DDBJ databases">
        <title>New Spironucleus salmonicida genome in near-complete chromosomes.</title>
        <authorList>
            <person name="Xu F."/>
            <person name="Kurt Z."/>
            <person name="Jimenez-Gonzalez A."/>
            <person name="Astvaldsson A."/>
            <person name="Andersson J.O."/>
            <person name="Svard S.G."/>
        </authorList>
    </citation>
    <scope>NUCLEOTIDE SEQUENCE</scope>
    <source>
        <strain evidence="2">ATCC 50377</strain>
    </source>
</reference>
<dbReference type="AlphaFoldDB" id="V6LD60"/>
<dbReference type="Pfam" id="PF13419">
    <property type="entry name" value="HAD_2"/>
    <property type="match status" value="1"/>
</dbReference>
<dbReference type="Gene3D" id="3.40.50.1000">
    <property type="entry name" value="HAD superfamily/HAD-like"/>
    <property type="match status" value="1"/>
</dbReference>
<dbReference type="SFLD" id="SFLDG01129">
    <property type="entry name" value="C1.5:_HAD__Beta-PGM__Phosphata"/>
    <property type="match status" value="1"/>
</dbReference>
<evidence type="ECO:0000313" key="1">
    <source>
        <dbReference type="EMBL" id="EST42412.1"/>
    </source>
</evidence>
<dbReference type="EMBL" id="KI546160">
    <property type="protein sequence ID" value="EST42412.1"/>
    <property type="molecule type" value="Genomic_DNA"/>
</dbReference>
<evidence type="ECO:0000313" key="2">
    <source>
        <dbReference type="EMBL" id="KAH0575932.1"/>
    </source>
</evidence>
<dbReference type="PANTHER" id="PTHR18901">
    <property type="entry name" value="2-DEOXYGLUCOSE-6-PHOSPHATE PHOSPHATASE 2"/>
    <property type="match status" value="1"/>
</dbReference>
<keyword evidence="1" id="KW-0378">Hydrolase</keyword>
<dbReference type="EMBL" id="AUWU02000002">
    <property type="protein sequence ID" value="KAH0575932.1"/>
    <property type="molecule type" value="Genomic_DNA"/>
</dbReference>
<dbReference type="Gene3D" id="1.10.150.240">
    <property type="entry name" value="Putative phosphatase, domain 2"/>
    <property type="match status" value="1"/>
</dbReference>
<organism evidence="1">
    <name type="scientific">Spironucleus salmonicida</name>
    <dbReference type="NCBI Taxonomy" id="348837"/>
    <lineage>
        <taxon>Eukaryota</taxon>
        <taxon>Metamonada</taxon>
        <taxon>Diplomonadida</taxon>
        <taxon>Hexamitidae</taxon>
        <taxon>Hexamitinae</taxon>
        <taxon>Spironucleus</taxon>
    </lineage>
</organism>
<accession>V6LD60</accession>
<dbReference type="PANTHER" id="PTHR18901:SF38">
    <property type="entry name" value="PSEUDOURIDINE-5'-PHOSPHATASE"/>
    <property type="match status" value="1"/>
</dbReference>
<keyword evidence="3" id="KW-1185">Reference proteome</keyword>
<dbReference type="InterPro" id="IPR006439">
    <property type="entry name" value="HAD-SF_hydro_IA"/>
</dbReference>
<dbReference type="NCBIfam" id="TIGR01509">
    <property type="entry name" value="HAD-SF-IA-v3"/>
    <property type="match status" value="1"/>
</dbReference>
<dbReference type="CDD" id="cd07505">
    <property type="entry name" value="HAD_BPGM-like"/>
    <property type="match status" value="1"/>
</dbReference>
<dbReference type="VEuPathDB" id="GiardiaDB:SS50377_21466"/>
<dbReference type="PRINTS" id="PR00413">
    <property type="entry name" value="HADHALOGNASE"/>
</dbReference>
<reference evidence="1 2" key="1">
    <citation type="journal article" date="2014" name="PLoS Genet.">
        <title>The Genome of Spironucleus salmonicida Highlights a Fish Pathogen Adapted to Fluctuating Environments.</title>
        <authorList>
            <person name="Xu F."/>
            <person name="Jerlstrom-Hultqvist J."/>
            <person name="Einarsson E."/>
            <person name="Astvaldsson A."/>
            <person name="Svard S.G."/>
            <person name="Andersson J.O."/>
        </authorList>
    </citation>
    <scope>NUCLEOTIDE SEQUENCE</scope>
    <source>
        <strain evidence="2">ATCC 50377</strain>
    </source>
</reference>
<dbReference type="InterPro" id="IPR041492">
    <property type="entry name" value="HAD_2"/>
</dbReference>
<dbReference type="InterPro" id="IPR023198">
    <property type="entry name" value="PGP-like_dom2"/>
</dbReference>
<dbReference type="InterPro" id="IPR036412">
    <property type="entry name" value="HAD-like_sf"/>
</dbReference>
<name>V6LD60_9EUKA</name>
<dbReference type="Proteomes" id="UP000018208">
    <property type="component" value="Unassembled WGS sequence"/>
</dbReference>
<proteinExistence type="predicted"/>
<protein>
    <submittedName>
        <fullName evidence="2">Beta-phosphoglucomutase</fullName>
    </submittedName>
    <submittedName>
        <fullName evidence="1">Hydrolase, haloacid dehalogenase-like family</fullName>
    </submittedName>
</protein>
<dbReference type="SUPFAM" id="SSF56784">
    <property type="entry name" value="HAD-like"/>
    <property type="match status" value="1"/>
</dbReference>
<sequence>MDFLKSADFFVFDFDGTLFDTVGKASQIDRELLHMHGVPDFDRKAVEEEINGLSCAAYMAYLRAKFTLAADVPTLQADLFAIVARVYPACSFVRGALPLLALLKARGKKVGIATAAGREMLEIVFQHFPQFARLVDCLVTCEEAGASKPDPAVYLRCLEGLGGQVSRAVVFEDTVAGLRGARASGMFVVGVISDSANSAAKAALSDCSGTDLEWVCEFMGCE</sequence>